<organism evidence="4 5">
    <name type="scientific">Portunus trituberculatus</name>
    <name type="common">Swimming crab</name>
    <name type="synonym">Neptunus trituberculatus</name>
    <dbReference type="NCBI Taxonomy" id="210409"/>
    <lineage>
        <taxon>Eukaryota</taxon>
        <taxon>Metazoa</taxon>
        <taxon>Ecdysozoa</taxon>
        <taxon>Arthropoda</taxon>
        <taxon>Crustacea</taxon>
        <taxon>Multicrustacea</taxon>
        <taxon>Malacostraca</taxon>
        <taxon>Eumalacostraca</taxon>
        <taxon>Eucarida</taxon>
        <taxon>Decapoda</taxon>
        <taxon>Pleocyemata</taxon>
        <taxon>Brachyura</taxon>
        <taxon>Eubrachyura</taxon>
        <taxon>Portunoidea</taxon>
        <taxon>Portunidae</taxon>
        <taxon>Portuninae</taxon>
        <taxon>Portunus</taxon>
    </lineage>
</organism>
<dbReference type="OrthoDB" id="5600252at2759"/>
<evidence type="ECO:0000256" key="1">
    <source>
        <dbReference type="ARBA" id="ARBA00022801"/>
    </source>
</evidence>
<dbReference type="Proteomes" id="UP000324222">
    <property type="component" value="Unassembled WGS sequence"/>
</dbReference>
<comment type="caution">
    <text evidence="4">The sequence shown here is derived from an EMBL/GenBank/DDBJ whole genome shotgun (WGS) entry which is preliminary data.</text>
</comment>
<proteinExistence type="predicted"/>
<dbReference type="AlphaFoldDB" id="A0A5B7IPR8"/>
<keyword evidence="2 4" id="KW-0067">ATP-binding</keyword>
<keyword evidence="1" id="KW-0378">Hydrolase</keyword>
<accession>A0A5B7IPR8</accession>
<reference evidence="4 5" key="1">
    <citation type="submission" date="2019-05" db="EMBL/GenBank/DDBJ databases">
        <title>Another draft genome of Portunus trituberculatus and its Hox gene families provides insights of decapod evolution.</title>
        <authorList>
            <person name="Jeong J.-H."/>
            <person name="Song I."/>
            <person name="Kim S."/>
            <person name="Choi T."/>
            <person name="Kim D."/>
            <person name="Ryu S."/>
            <person name="Kim W."/>
        </authorList>
    </citation>
    <scope>NUCLEOTIDE SEQUENCE [LARGE SCALE GENOMIC DNA]</scope>
    <source>
        <tissue evidence="4">Muscle</tissue>
    </source>
</reference>
<keyword evidence="5" id="KW-1185">Reference proteome</keyword>
<evidence type="ECO:0000313" key="5">
    <source>
        <dbReference type="Proteomes" id="UP000324222"/>
    </source>
</evidence>
<evidence type="ECO:0000256" key="2">
    <source>
        <dbReference type="ARBA" id="ARBA00022806"/>
    </source>
</evidence>
<gene>
    <name evidence="4" type="primary">Dhx36_2</name>
    <name evidence="4" type="ORF">E2C01_077450</name>
</gene>
<keyword evidence="2 4" id="KW-0547">Nucleotide-binding</keyword>
<feature type="domain" description="RNA helicase C-terminal" evidence="3">
    <location>
        <begin position="22"/>
        <end position="83"/>
    </location>
</feature>
<dbReference type="Pfam" id="PF26026">
    <property type="entry name" value="RNA_hel_CTD"/>
    <property type="match status" value="1"/>
</dbReference>
<sequence>MVPNYPLLFFGEKLNYDPTEGVINVDGFVRVRSSRHVAQLVQNLRNELDQLLEYKISHPGITRWDRNSKEGMLLHTIVDLISSERGTSQDSCYYDSDDQDDDGC</sequence>
<dbReference type="EMBL" id="VSRR010060682">
    <property type="protein sequence ID" value="MPC82768.1"/>
    <property type="molecule type" value="Genomic_DNA"/>
</dbReference>
<dbReference type="GO" id="GO:0004386">
    <property type="term" value="F:helicase activity"/>
    <property type="evidence" value="ECO:0007669"/>
    <property type="project" value="UniProtKB-KW"/>
</dbReference>
<name>A0A5B7IPR8_PORTR</name>
<dbReference type="InterPro" id="IPR059023">
    <property type="entry name" value="RNA_hel_CTD"/>
</dbReference>
<evidence type="ECO:0000259" key="3">
    <source>
        <dbReference type="Pfam" id="PF26026"/>
    </source>
</evidence>
<keyword evidence="2 4" id="KW-0347">Helicase</keyword>
<evidence type="ECO:0000313" key="4">
    <source>
        <dbReference type="EMBL" id="MPC82768.1"/>
    </source>
</evidence>
<protein>
    <submittedName>
        <fullName evidence="4">ATP-dependent RNA helicase DHX36</fullName>
    </submittedName>
</protein>